<dbReference type="InterPro" id="IPR043502">
    <property type="entry name" value="DNA/RNA_pol_sf"/>
</dbReference>
<dbReference type="PANTHER" id="PTHR11439:SF483">
    <property type="entry name" value="PEPTIDE SYNTHASE GLIP-LIKE, PUTATIVE (AFU_ORTHOLOGUE AFUA_3G12920)-RELATED"/>
    <property type="match status" value="1"/>
</dbReference>
<feature type="region of interest" description="Disordered" evidence="1">
    <location>
        <begin position="1992"/>
        <end position="2014"/>
    </location>
</feature>
<dbReference type="InterPro" id="IPR025724">
    <property type="entry name" value="GAG-pre-integrase_dom"/>
</dbReference>
<feature type="region of interest" description="Disordered" evidence="1">
    <location>
        <begin position="141"/>
        <end position="164"/>
    </location>
</feature>
<feature type="compositionally biased region" description="Polar residues" evidence="1">
    <location>
        <begin position="918"/>
        <end position="931"/>
    </location>
</feature>
<feature type="domain" description="Reverse transcriptase Ty1/copia-type" evidence="2">
    <location>
        <begin position="1296"/>
        <end position="1534"/>
    </location>
</feature>
<reference evidence="4" key="1">
    <citation type="journal article" date="2019" name="Sci. Rep.">
        <title>Draft genome of Tanacetum cinerariifolium, the natural source of mosquito coil.</title>
        <authorList>
            <person name="Yamashiro T."/>
            <person name="Shiraishi A."/>
            <person name="Satake H."/>
            <person name="Nakayama K."/>
        </authorList>
    </citation>
    <scope>NUCLEOTIDE SEQUENCE</scope>
</reference>
<feature type="region of interest" description="Disordered" evidence="1">
    <location>
        <begin position="1"/>
        <end position="22"/>
    </location>
</feature>
<accession>A0A6L2KFS7</accession>
<feature type="compositionally biased region" description="Low complexity" evidence="1">
    <location>
        <begin position="2000"/>
        <end position="2012"/>
    </location>
</feature>
<feature type="region of interest" description="Disordered" evidence="1">
    <location>
        <begin position="913"/>
        <end position="966"/>
    </location>
</feature>
<organism evidence="4">
    <name type="scientific">Tanacetum cinerariifolium</name>
    <name type="common">Dalmatian daisy</name>
    <name type="synonym">Chrysanthemum cinerariifolium</name>
    <dbReference type="NCBI Taxonomy" id="118510"/>
    <lineage>
        <taxon>Eukaryota</taxon>
        <taxon>Viridiplantae</taxon>
        <taxon>Streptophyta</taxon>
        <taxon>Embryophyta</taxon>
        <taxon>Tracheophyta</taxon>
        <taxon>Spermatophyta</taxon>
        <taxon>Magnoliopsida</taxon>
        <taxon>eudicotyledons</taxon>
        <taxon>Gunneridae</taxon>
        <taxon>Pentapetalae</taxon>
        <taxon>asterids</taxon>
        <taxon>campanulids</taxon>
        <taxon>Asterales</taxon>
        <taxon>Asteraceae</taxon>
        <taxon>Asteroideae</taxon>
        <taxon>Anthemideae</taxon>
        <taxon>Anthemidinae</taxon>
        <taxon>Tanacetum</taxon>
    </lineage>
</organism>
<dbReference type="SUPFAM" id="SSF56672">
    <property type="entry name" value="DNA/RNA polymerases"/>
    <property type="match status" value="1"/>
</dbReference>
<evidence type="ECO:0000259" key="3">
    <source>
        <dbReference type="Pfam" id="PF13976"/>
    </source>
</evidence>
<feature type="domain" description="GAG-pre-integrase" evidence="3">
    <location>
        <begin position="1034"/>
        <end position="1083"/>
    </location>
</feature>
<dbReference type="EMBL" id="BKCJ010002394">
    <property type="protein sequence ID" value="GEU48256.1"/>
    <property type="molecule type" value="Genomic_DNA"/>
</dbReference>
<dbReference type="PROSITE" id="PS50330">
    <property type="entry name" value="UIM"/>
    <property type="match status" value="1"/>
</dbReference>
<dbReference type="Pfam" id="PF07727">
    <property type="entry name" value="RVT_2"/>
    <property type="match status" value="1"/>
</dbReference>
<gene>
    <name evidence="4" type="ORF">Tci_020234</name>
</gene>
<comment type="caution">
    <text evidence="4">The sequence shown here is derived from an EMBL/GenBank/DDBJ whole genome shotgun (WGS) entry which is preliminary data.</text>
</comment>
<protein>
    <submittedName>
        <fullName evidence="4">Uncharacterized protein</fullName>
    </submittedName>
</protein>
<dbReference type="CDD" id="cd09272">
    <property type="entry name" value="RNase_HI_RT_Ty1"/>
    <property type="match status" value="1"/>
</dbReference>
<sequence length="2278" mass="255954">MALTAYADTDHTGCQDTRRSTSGSAQFLGDKLVSWCSKKQQSTAISTTKEEYFAMSRSKHIDVLHHFIREQVERGVVELYFVMTDYQLADIFTKALPRHRFEFILPRLADVNTPSGQAPAMASPEYQANVAKHRRVLAGEIGSAQDSPTPKPAKPARKPKPTTQKAQINILQGANGVMATCGNTKDRPYNYFFGVIRMKSLGKIKKEKSKNKGRVPTEMELELEHTQQGSSYEVLVAVCSSLQSLKSKCTIESKANRSSKIISLGCYSILLASSHNVKSKTDIKSPTHYPCGIPTVAAAGQKDVNLQLHAHSLNSLSMTAKRPTTRLSQLRTSYVTVPASCQNSTLCVRKYCVNDLYSCTCSELGSELTSLASSELSIASYKLIEDYFPSTYEQEPCPLNLLLASCQVFSSELILASYRTILDGTFRETLTEGTEGALHQGPERPRVYFDHASEEKDRYNADIRAINILLQGLPKDIYSLINHYTDTKDIWDNVKMLLEGSELTKEDRESQLVQVQLVMGELNTELGMLIQVKQGRLSATTATENGVALDEEQLLYIVGGQDNAVDEDVDKQPVQDLALNVDNVFQPDDCDAFDSDIDEAPTAQTPFMTNLSSADPVYDEASPSYDSNILSEVHDHDHYQDAVCEHHEYVKENAVQVIQSNVSAVLNDVYLMILNDMHEPPAQHVFVTTQNKVVDKSLTVELETYKEQVKLYERWARFELTEKEQKINEQLRIVITDRSIKEENLKKELHYVKMKLASTINHNKSMETRSKADRTFYFRALDFQITQLAEKVSVLQEQNELFRVENAKVKQHYKEVYDSIKIMHAKHIDQTTALLTENENLKVQINEKLQYVTIDSVTPKVLAPGMYAIDFELIPPRLRNNREVHLDYLKHLKESVATLCEIAEEAKKTNVPVLPSTGVDSCTDASGSKPRSNTKKNRISPAKSVNKKTVEDHYRTNKSHLQQPNHVDSSISSKHYVIGDSVISRVYYVEGLGHDLFSVGQFCDSDLEVAFRKHSCYVRDTNGVELIKGSRGSNLYTISVEDMMKSSPICLLSKASKTKSWLWHRCLNHLNFGTINDLKRKDLKLLLLLVTPKTDPSFTLVITKPLMSYEDLGKLQTTTDIGPAPTFLMPGQISSGLVPNLVPTAPYVPPTNKELEILFQPMFDEYLEPPRVERPLSPALAVPVLVNSAGTPSSTSIDQDTPSLIHSPSSSALQYQCLHQGVTAESALMEGNSFALVDNDPFINILSSEPTSKASSSRDASSAESTYVTQTLNHLGKLSKDHPIDNVMGNPSQPELVPQPDCVMIMALKWIYKVKLDEYDDVLQNKARLVANGYRQEEGIDFEESFAPVARIEAIRIFIANAASRNMTIYQIDVKTTFLNDELKEEVYVSQPEGFVDLDHPPYMYRLKKALYGLKQAPRAWYDTLSRFLLDNKFSKGAVDPTLFTHKTGKYILLVQIYVDDIIFASTDPKACDIFSNETSSKFQMSMMGQMLFFLGLHVSHNPEGIFINQSKFALEILKKFGRDSCDPVDIPIVDQLKLDEDPLGIPVDQTQFRSMVRSLMYLTASRPDLVFVYLKDLAMALMAYADADDAGCQDTRRNTMADMNILVNDAPAKQVPAIAPPTRTDDQILPSSNWMPIDQSNCILDVQKSQRNLIFPISVAILKTPTSLEPSHCQLDEQWFNLHKDIPRDALDITPTNDNNPFVAPPSSDTVIEYVNTLGYPSTLRNVSAIFYGVVFTAPTLTMLKGFKKSLFNPYKPFSLTARILLRLLVGRRRPLICSSQVLEEYKATESPKATKVTKPKAAKVTKPASDPKPKPAPTQPFKAVPEKKQKLVQETPPAYNEEEANLQWALELSLKEKAERTQGPARLVENLKLASKDPVIPEEPASSTGTLSFLQNLEKELSFTDQFFVEKQHEEEPGKTAKPEVQSMVSKAVDEIVTDAVDWAMQAPLRARFSDLPAIDMKETLQQWMFKDKSNKAHEDHMKLYDALEKSAQQQGNKAPSSSKSAASAPQSMAWTTSNIRYESAGLSETQKLSPTDSLIPDDSLLDEQVHLSDAEDSGNDHLPTANSRKGWWKPLPAEERPTTPKPTWTIPSSTVSDVKNNWATALVSAYETPAENSLLAKTGDITNFLNWYYRQVNKTVLTLADLEGKAYEVVKAFYPDVIHLYLTLSISKMKVASYPDFGLELLVPEQMWIDDVCTYDISAKYGISHWWFNRQKFYIDRHASPSHRKEVRSTLRILSVVRIIAYSRYGYNYLSKIVLRRADFQEHVIAKNIEY</sequence>
<name>A0A6L2KFS7_TANCI</name>
<dbReference type="InterPro" id="IPR013103">
    <property type="entry name" value="RVT_2"/>
</dbReference>
<dbReference type="InterPro" id="IPR003903">
    <property type="entry name" value="UIM_dom"/>
</dbReference>
<evidence type="ECO:0000259" key="2">
    <source>
        <dbReference type="Pfam" id="PF07727"/>
    </source>
</evidence>
<dbReference type="Pfam" id="PF13976">
    <property type="entry name" value="gag_pre-integrs"/>
    <property type="match status" value="1"/>
</dbReference>
<evidence type="ECO:0000256" key="1">
    <source>
        <dbReference type="SAM" id="MobiDB-lite"/>
    </source>
</evidence>
<feature type="region of interest" description="Disordered" evidence="1">
    <location>
        <begin position="1791"/>
        <end position="1832"/>
    </location>
</feature>
<feature type="compositionally biased region" description="Basic and acidic residues" evidence="1">
    <location>
        <begin position="8"/>
        <end position="19"/>
    </location>
</feature>
<evidence type="ECO:0000313" key="4">
    <source>
        <dbReference type="EMBL" id="GEU48256.1"/>
    </source>
</evidence>
<proteinExistence type="predicted"/>
<feature type="region of interest" description="Disordered" evidence="1">
    <location>
        <begin position="2056"/>
        <end position="2094"/>
    </location>
</feature>
<dbReference type="PANTHER" id="PTHR11439">
    <property type="entry name" value="GAG-POL-RELATED RETROTRANSPOSON"/>
    <property type="match status" value="1"/>
</dbReference>